<evidence type="ECO:0000256" key="1">
    <source>
        <dbReference type="SAM" id="MobiDB-lite"/>
    </source>
</evidence>
<keyword evidence="3" id="KW-1185">Reference proteome</keyword>
<feature type="compositionally biased region" description="Polar residues" evidence="1">
    <location>
        <begin position="190"/>
        <end position="199"/>
    </location>
</feature>
<evidence type="ECO:0000313" key="2">
    <source>
        <dbReference type="EMBL" id="KAK4064946.1"/>
    </source>
</evidence>
<dbReference type="GeneID" id="87923549"/>
<feature type="compositionally biased region" description="Basic residues" evidence="1">
    <location>
        <begin position="172"/>
        <end position="186"/>
    </location>
</feature>
<organism evidence="2 3">
    <name type="scientific">Trichoderma aggressivum f. europaeum</name>
    <dbReference type="NCBI Taxonomy" id="173218"/>
    <lineage>
        <taxon>Eukaryota</taxon>
        <taxon>Fungi</taxon>
        <taxon>Dikarya</taxon>
        <taxon>Ascomycota</taxon>
        <taxon>Pezizomycotina</taxon>
        <taxon>Sordariomycetes</taxon>
        <taxon>Hypocreomycetidae</taxon>
        <taxon>Hypocreales</taxon>
        <taxon>Hypocreaceae</taxon>
        <taxon>Trichoderma</taxon>
    </lineage>
</organism>
<proteinExistence type="predicted"/>
<dbReference type="Proteomes" id="UP001273209">
    <property type="component" value="Unassembled WGS sequence"/>
</dbReference>
<name>A0AAE1I7V8_9HYPO</name>
<dbReference type="RefSeq" id="XP_062752234.1">
    <property type="nucleotide sequence ID" value="XM_062903644.1"/>
</dbReference>
<protein>
    <submittedName>
        <fullName evidence="2">Uncharacterized protein</fullName>
    </submittedName>
</protein>
<dbReference type="AlphaFoldDB" id="A0AAE1I7V8"/>
<comment type="caution">
    <text evidence="2">The sequence shown here is derived from an EMBL/GenBank/DDBJ whole genome shotgun (WGS) entry which is preliminary data.</text>
</comment>
<gene>
    <name evidence="2" type="ORF">Triagg1_8762</name>
</gene>
<feature type="region of interest" description="Disordered" evidence="1">
    <location>
        <begin position="89"/>
        <end position="131"/>
    </location>
</feature>
<feature type="region of interest" description="Disordered" evidence="1">
    <location>
        <begin position="143"/>
        <end position="200"/>
    </location>
</feature>
<evidence type="ECO:0000313" key="3">
    <source>
        <dbReference type="Proteomes" id="UP001273209"/>
    </source>
</evidence>
<sequence>MTVGRYLAWGGPISNLHGGDELCDGRSHNAQSETLLARADPPREEPWTDKQQRDDGRMLLYCNSIRCSVRGTTVVVAFCASEWPLSLTSVGQHPRRWPSKPNGRPRPENVSVDVGPKRLRFPDPPMSSWLKPWDARRKNACTTRRGGGRLLGAEAGDAGSGQKPQGPSQDRRRVHQARRSKQRKRPGLSPASSKSNTTYIRPGETAPVLWVGMLCGTSPSASGAIFGSSARPWIPQFSFLFPSFLSGKSASFVELHYTASTLPEIASVFACGWCPARARSAHFALAIKGSGGTWASRPPSHVAARHKELLATHDPNTCI</sequence>
<reference evidence="2" key="1">
    <citation type="submission" date="2023-11" db="EMBL/GenBank/DDBJ databases">
        <title>The genome sequences of three competitors of mushroom-forming fungi.</title>
        <authorList>
            <person name="Beijen E."/>
            <person name="Ohm R.A."/>
        </authorList>
    </citation>
    <scope>NUCLEOTIDE SEQUENCE</scope>
    <source>
        <strain evidence="2">CBS 100526</strain>
    </source>
</reference>
<dbReference type="EMBL" id="JAWRVG010000045">
    <property type="protein sequence ID" value="KAK4064946.1"/>
    <property type="molecule type" value="Genomic_DNA"/>
</dbReference>
<accession>A0AAE1I7V8</accession>